<keyword evidence="1" id="KW-0812">Transmembrane</keyword>
<feature type="transmembrane region" description="Helical" evidence="1">
    <location>
        <begin position="85"/>
        <end position="105"/>
    </location>
</feature>
<dbReference type="EMBL" id="CP051180">
    <property type="protein sequence ID" value="QIZ75931.1"/>
    <property type="molecule type" value="Genomic_DNA"/>
</dbReference>
<dbReference type="RefSeq" id="WP_168659192.1">
    <property type="nucleotide sequence ID" value="NZ_CP051180.1"/>
</dbReference>
<sequence>MRLQGTLFEWHEQGGYGYMRPNGQSDEKVYVDLAAFNYRPHQPSVGDILIVEVQQEGGLLKAHNARMKLGKVAPPPSKKFNPTGLLLMILLVILTAVSLIEFLPLSSLSS</sequence>
<protein>
    <recommendedName>
        <fullName evidence="4">Cold shock protein, CspA family</fullName>
    </recommendedName>
</protein>
<dbReference type="AlphaFoldDB" id="A0A6H1UA58"/>
<keyword evidence="1" id="KW-1133">Transmembrane helix</keyword>
<dbReference type="KEGG" id="fes:HER31_02965"/>
<organism evidence="2 3">
    <name type="scientific">Ferrimonas lipolytica</name>
    <dbReference type="NCBI Taxonomy" id="2724191"/>
    <lineage>
        <taxon>Bacteria</taxon>
        <taxon>Pseudomonadati</taxon>
        <taxon>Pseudomonadota</taxon>
        <taxon>Gammaproteobacteria</taxon>
        <taxon>Alteromonadales</taxon>
        <taxon>Ferrimonadaceae</taxon>
        <taxon>Ferrimonas</taxon>
    </lineage>
</organism>
<evidence type="ECO:0000313" key="2">
    <source>
        <dbReference type="EMBL" id="QIZ75931.1"/>
    </source>
</evidence>
<keyword evidence="3" id="KW-1185">Reference proteome</keyword>
<reference evidence="2 3" key="1">
    <citation type="submission" date="2020-04" db="EMBL/GenBank/DDBJ databases">
        <title>Ferrimonas sp. S7 isolated from sea water.</title>
        <authorList>
            <person name="Bae S.S."/>
            <person name="Baek K."/>
        </authorList>
    </citation>
    <scope>NUCLEOTIDE SEQUENCE [LARGE SCALE GENOMIC DNA]</scope>
    <source>
        <strain evidence="2 3">S7</strain>
    </source>
</reference>
<evidence type="ECO:0000313" key="3">
    <source>
        <dbReference type="Proteomes" id="UP000501602"/>
    </source>
</evidence>
<name>A0A6H1UA58_9GAMM</name>
<proteinExistence type="predicted"/>
<keyword evidence="1" id="KW-0472">Membrane</keyword>
<accession>A0A6H1UA58</accession>
<gene>
    <name evidence="2" type="ORF">HER31_02965</name>
</gene>
<evidence type="ECO:0008006" key="4">
    <source>
        <dbReference type="Google" id="ProtNLM"/>
    </source>
</evidence>
<dbReference type="Proteomes" id="UP000501602">
    <property type="component" value="Chromosome"/>
</dbReference>
<evidence type="ECO:0000256" key="1">
    <source>
        <dbReference type="SAM" id="Phobius"/>
    </source>
</evidence>